<keyword evidence="7" id="KW-1185">Reference proteome</keyword>
<feature type="region of interest" description="Disordered" evidence="4">
    <location>
        <begin position="178"/>
        <end position="208"/>
    </location>
</feature>
<keyword evidence="3" id="KW-0624">Polysaccharide degradation</keyword>
<feature type="region of interest" description="Disordered" evidence="4">
    <location>
        <begin position="268"/>
        <end position="302"/>
    </location>
</feature>
<name>A0A0N9IB68_9PSEU</name>
<dbReference type="InterPro" id="IPR036116">
    <property type="entry name" value="FN3_sf"/>
</dbReference>
<dbReference type="EMBL" id="CP012752">
    <property type="protein sequence ID" value="ALG11883.1"/>
    <property type="molecule type" value="Genomic_DNA"/>
</dbReference>
<dbReference type="PROSITE" id="PS50853">
    <property type="entry name" value="FN3"/>
    <property type="match status" value="2"/>
</dbReference>
<dbReference type="InterPro" id="IPR050991">
    <property type="entry name" value="ECM_Regulatory_Proteins"/>
</dbReference>
<dbReference type="AlphaFoldDB" id="A0A0N9IB68"/>
<dbReference type="Pfam" id="PF20611">
    <property type="entry name" value="DUF6801"/>
    <property type="match status" value="1"/>
</dbReference>
<keyword evidence="3" id="KW-0119">Carbohydrate metabolism</keyword>
<feature type="domain" description="Fibronectin type-III" evidence="5">
    <location>
        <begin position="292"/>
        <end position="377"/>
    </location>
</feature>
<dbReference type="InterPro" id="IPR046542">
    <property type="entry name" value="DUF6801"/>
</dbReference>
<dbReference type="Gene3D" id="2.60.40.10">
    <property type="entry name" value="Immunoglobulins"/>
    <property type="match status" value="2"/>
</dbReference>
<accession>A0A0N9IB68</accession>
<dbReference type="GO" id="GO:0000272">
    <property type="term" value="P:polysaccharide catabolic process"/>
    <property type="evidence" value="ECO:0007669"/>
    <property type="project" value="UniProtKB-KW"/>
</dbReference>
<keyword evidence="2" id="KW-0326">Glycosidase</keyword>
<evidence type="ECO:0000256" key="1">
    <source>
        <dbReference type="ARBA" id="ARBA00022737"/>
    </source>
</evidence>
<dbReference type="SMART" id="SM00060">
    <property type="entry name" value="FN3"/>
    <property type="match status" value="2"/>
</dbReference>
<dbReference type="KEGG" id="kphy:AOZ06_37930"/>
<keyword evidence="1" id="KW-0677">Repeat</keyword>
<evidence type="ECO:0000313" key="6">
    <source>
        <dbReference type="EMBL" id="ALG11883.1"/>
    </source>
</evidence>
<evidence type="ECO:0000259" key="5">
    <source>
        <dbReference type="PROSITE" id="PS50853"/>
    </source>
</evidence>
<keyword evidence="2" id="KW-0378">Hydrolase</keyword>
<reference evidence="6 7" key="1">
    <citation type="submission" date="2015-07" db="EMBL/GenBank/DDBJ databases">
        <title>Genome sequencing of Kibdelosporangium phytohabitans.</title>
        <authorList>
            <person name="Qin S."/>
            <person name="Xing K."/>
        </authorList>
    </citation>
    <scope>NUCLEOTIDE SEQUENCE [LARGE SCALE GENOMIC DNA]</scope>
    <source>
        <strain evidence="6 7">KLBMP1111</strain>
    </source>
</reference>
<evidence type="ECO:0000313" key="7">
    <source>
        <dbReference type="Proteomes" id="UP000063699"/>
    </source>
</evidence>
<dbReference type="GO" id="GO:0016798">
    <property type="term" value="F:hydrolase activity, acting on glycosyl bonds"/>
    <property type="evidence" value="ECO:0007669"/>
    <property type="project" value="UniProtKB-KW"/>
</dbReference>
<dbReference type="STRING" id="860235.AOZ06_37930"/>
<dbReference type="Pfam" id="PF00041">
    <property type="entry name" value="fn3"/>
    <property type="match status" value="2"/>
</dbReference>
<dbReference type="PANTHER" id="PTHR46708:SF2">
    <property type="entry name" value="FIBRONECTIN TYPE-III DOMAIN-CONTAINING PROTEIN"/>
    <property type="match status" value="1"/>
</dbReference>
<gene>
    <name evidence="6" type="ORF">AOZ06_37930</name>
</gene>
<protein>
    <recommendedName>
        <fullName evidence="5">Fibronectin type-III domain-containing protein</fullName>
    </recommendedName>
</protein>
<dbReference type="PANTHER" id="PTHR46708">
    <property type="entry name" value="TENASCIN"/>
    <property type="match status" value="1"/>
</dbReference>
<dbReference type="InterPro" id="IPR003961">
    <property type="entry name" value="FN3_dom"/>
</dbReference>
<dbReference type="CDD" id="cd00063">
    <property type="entry name" value="FN3"/>
    <property type="match status" value="2"/>
</dbReference>
<dbReference type="Proteomes" id="UP000063699">
    <property type="component" value="Chromosome"/>
</dbReference>
<dbReference type="InterPro" id="IPR013783">
    <property type="entry name" value="Ig-like_fold"/>
</dbReference>
<sequence length="549" mass="54682">MGTVAGTVLLGAGSAAADPVSLTLTYKCPFPLIGVQPITVKIDADFPKSIPVNTPTPELDIKTINTVGATATQGLNLVQAKTLEGTALADAAVAAPEGTLPVKVPVTLKKIDIPASGEFQIGADGKTPSLTFTKPGEVKITVGDLLLHLVPRKADGSLTGLGEFDSQCTQDAGQNNTLATATITPGGGGNDTEAPTAPANPRATGTTNNSVSLAWDASKDNVGVTGYDVYNGSTLATSVTGTSATIGNLAADTSYTFTVKAKDAANNVSAASAPVTAKTQGGGGADTEAPSAPGNVRSSGTTNNSVSLAWDASKDNVAVTGYDVYNGSTLATSVTGTSATVGGLAADTSYTFTVKAKDAANNVSAASAPVTARTAPGGGGSTVKYGYTLAGSSFIKAPNGTTKLAGGIDAELDLATAKYTADLTLNPTTGDFKVLGFLPVTAKVAFEQAAKTTGSLTGGVLTSSSKVQVKLPQVSVFGFPISNSPDCGTVSPSDINLKSGPNFDPLAGGKLTGEYALAALKGCGGLNDFISVFTAGPGNTIDLTLTPKK</sequence>
<evidence type="ECO:0000256" key="4">
    <source>
        <dbReference type="SAM" id="MobiDB-lite"/>
    </source>
</evidence>
<evidence type="ECO:0000256" key="3">
    <source>
        <dbReference type="ARBA" id="ARBA00023326"/>
    </source>
</evidence>
<evidence type="ECO:0000256" key="2">
    <source>
        <dbReference type="ARBA" id="ARBA00023295"/>
    </source>
</evidence>
<dbReference type="SUPFAM" id="SSF49265">
    <property type="entry name" value="Fibronectin type III"/>
    <property type="match status" value="1"/>
</dbReference>
<feature type="domain" description="Fibronectin type-III" evidence="5">
    <location>
        <begin position="197"/>
        <end position="282"/>
    </location>
</feature>
<organism evidence="6 7">
    <name type="scientific">Kibdelosporangium phytohabitans</name>
    <dbReference type="NCBI Taxonomy" id="860235"/>
    <lineage>
        <taxon>Bacteria</taxon>
        <taxon>Bacillati</taxon>
        <taxon>Actinomycetota</taxon>
        <taxon>Actinomycetes</taxon>
        <taxon>Pseudonocardiales</taxon>
        <taxon>Pseudonocardiaceae</taxon>
        <taxon>Kibdelosporangium</taxon>
    </lineage>
</organism>
<proteinExistence type="predicted"/>